<evidence type="ECO:0000313" key="1">
    <source>
        <dbReference type="EMBL" id="VDO64504.1"/>
    </source>
</evidence>
<name>A0A0N4WZF1_HAEPC</name>
<organism evidence="3">
    <name type="scientific">Haemonchus placei</name>
    <name type="common">Barber's pole worm</name>
    <dbReference type="NCBI Taxonomy" id="6290"/>
    <lineage>
        <taxon>Eukaryota</taxon>
        <taxon>Metazoa</taxon>
        <taxon>Ecdysozoa</taxon>
        <taxon>Nematoda</taxon>
        <taxon>Chromadorea</taxon>
        <taxon>Rhabditida</taxon>
        <taxon>Rhabditina</taxon>
        <taxon>Rhabditomorpha</taxon>
        <taxon>Strongyloidea</taxon>
        <taxon>Trichostrongylidae</taxon>
        <taxon>Haemonchus</taxon>
    </lineage>
</organism>
<sequence length="55" mass="6130">MDEFRFVDICNQSGLACAKVHNGNFFDSMGSKLSVFPCVSFVQAESIERHLTDSN</sequence>
<dbReference type="AlphaFoldDB" id="A0A0N4WZF1"/>
<evidence type="ECO:0000313" key="2">
    <source>
        <dbReference type="Proteomes" id="UP000268014"/>
    </source>
</evidence>
<evidence type="ECO:0000313" key="3">
    <source>
        <dbReference type="WBParaSite" id="HPLM_0001731601-mRNA-1"/>
    </source>
</evidence>
<keyword evidence="2" id="KW-1185">Reference proteome</keyword>
<reference evidence="1 2" key="2">
    <citation type="submission" date="2018-11" db="EMBL/GenBank/DDBJ databases">
        <authorList>
            <consortium name="Pathogen Informatics"/>
        </authorList>
    </citation>
    <scope>NUCLEOTIDE SEQUENCE [LARGE SCALE GENOMIC DNA]</scope>
    <source>
        <strain evidence="1 2">MHpl1</strain>
    </source>
</reference>
<accession>A0A0N4WZF1</accession>
<dbReference type="EMBL" id="UZAF01019894">
    <property type="protein sequence ID" value="VDO64504.1"/>
    <property type="molecule type" value="Genomic_DNA"/>
</dbReference>
<protein>
    <submittedName>
        <fullName evidence="3">DUF5659 domain-containing protein</fullName>
    </submittedName>
</protein>
<gene>
    <name evidence="1" type="ORF">HPLM_LOCUS17308</name>
</gene>
<dbReference type="WBParaSite" id="HPLM_0001731601-mRNA-1">
    <property type="protein sequence ID" value="HPLM_0001731601-mRNA-1"/>
    <property type="gene ID" value="HPLM_0001731601"/>
</dbReference>
<dbReference type="Proteomes" id="UP000268014">
    <property type="component" value="Unassembled WGS sequence"/>
</dbReference>
<reference evidence="3" key="1">
    <citation type="submission" date="2017-02" db="UniProtKB">
        <authorList>
            <consortium name="WormBaseParasite"/>
        </authorList>
    </citation>
    <scope>IDENTIFICATION</scope>
</reference>
<proteinExistence type="predicted"/>